<keyword evidence="1" id="KW-1133">Transmembrane helix</keyword>
<evidence type="ECO:0008006" key="4">
    <source>
        <dbReference type="Google" id="ProtNLM"/>
    </source>
</evidence>
<protein>
    <recommendedName>
        <fullName evidence="4">Transmembrane protein</fullName>
    </recommendedName>
</protein>
<feature type="transmembrane region" description="Helical" evidence="1">
    <location>
        <begin position="21"/>
        <end position="39"/>
    </location>
</feature>
<evidence type="ECO:0000313" key="2">
    <source>
        <dbReference type="EMBL" id="KEG41607.1"/>
    </source>
</evidence>
<accession>A0ABR4T410</accession>
<name>A0ABR4T410_9ACTN</name>
<keyword evidence="3" id="KW-1185">Reference proteome</keyword>
<evidence type="ECO:0000256" key="1">
    <source>
        <dbReference type="SAM" id="Phobius"/>
    </source>
</evidence>
<evidence type="ECO:0000313" key="3">
    <source>
        <dbReference type="Proteomes" id="UP000027632"/>
    </source>
</evidence>
<proteinExistence type="predicted"/>
<comment type="caution">
    <text evidence="2">The sequence shown here is derived from an EMBL/GenBank/DDBJ whole genome shotgun (WGS) entry which is preliminary data.</text>
</comment>
<reference evidence="2 3" key="1">
    <citation type="submission" date="2014-04" db="EMBL/GenBank/DDBJ databases">
        <title>Draft genome sequence of the novel Streptomyces griseorubens JSD-1 playing a role in carbon and nitrogen cycle.</title>
        <authorList>
            <consortium name="Shanghai Jiao Tong University"/>
            <person name="Feng H."/>
            <person name="Sun Y."/>
            <person name="Zhi Y."/>
            <person name="Mao L."/>
            <person name="Luo Y."/>
            <person name="Wei X."/>
            <person name="Zhou P."/>
        </authorList>
    </citation>
    <scope>NUCLEOTIDE SEQUENCE [LARGE SCALE GENOMIC DNA]</scope>
    <source>
        <strain evidence="2 3">JSD-1</strain>
    </source>
</reference>
<sequence length="74" mass="7748">MEHHMARTMNGPQRTAIWIKAIGAVTAVALAALGAYVALHQTDPAPTNSCHGRAICGEDNDNNQVGVGEPAVKQ</sequence>
<gene>
    <name evidence="2" type="ORF">DJ64_02610</name>
</gene>
<organism evidence="2 3">
    <name type="scientific">Streptomyces griseorubens</name>
    <dbReference type="NCBI Taxonomy" id="66897"/>
    <lineage>
        <taxon>Bacteria</taxon>
        <taxon>Bacillati</taxon>
        <taxon>Actinomycetota</taxon>
        <taxon>Actinomycetes</taxon>
        <taxon>Kitasatosporales</taxon>
        <taxon>Streptomycetaceae</taxon>
        <taxon>Streptomyces</taxon>
        <taxon>Streptomyces althioticus group</taxon>
    </lineage>
</organism>
<dbReference type="Proteomes" id="UP000027632">
    <property type="component" value="Unassembled WGS sequence"/>
</dbReference>
<keyword evidence="1" id="KW-0472">Membrane</keyword>
<dbReference type="EMBL" id="JJMG01000120">
    <property type="protein sequence ID" value="KEG41607.1"/>
    <property type="molecule type" value="Genomic_DNA"/>
</dbReference>
<keyword evidence="1" id="KW-0812">Transmembrane</keyword>